<dbReference type="GO" id="GO:0010181">
    <property type="term" value="F:FMN binding"/>
    <property type="evidence" value="ECO:0007669"/>
    <property type="project" value="TreeGrafter"/>
</dbReference>
<feature type="domain" description="Flavodoxin" evidence="1">
    <location>
        <begin position="4"/>
        <end position="138"/>
    </location>
</feature>
<dbReference type="GO" id="GO:0006783">
    <property type="term" value="P:heme biosynthetic process"/>
    <property type="evidence" value="ECO:0007669"/>
    <property type="project" value="TreeGrafter"/>
</dbReference>
<proteinExistence type="predicted"/>
<accession>A0A9D1H6K7</accession>
<evidence type="ECO:0000259" key="1">
    <source>
        <dbReference type="Pfam" id="PF12724"/>
    </source>
</evidence>
<comment type="caution">
    <text evidence="2">The sequence shown here is derived from an EMBL/GenBank/DDBJ whole genome shotgun (WGS) entry which is preliminary data.</text>
</comment>
<organism evidence="2 3">
    <name type="scientific">Candidatus Faecivivens stercoripullorum</name>
    <dbReference type="NCBI Taxonomy" id="2840805"/>
    <lineage>
        <taxon>Bacteria</taxon>
        <taxon>Bacillati</taxon>
        <taxon>Bacillota</taxon>
        <taxon>Clostridia</taxon>
        <taxon>Eubacteriales</taxon>
        <taxon>Oscillospiraceae</taxon>
        <taxon>Oscillospiraceae incertae sedis</taxon>
        <taxon>Candidatus Faecivivens</taxon>
    </lineage>
</organism>
<dbReference type="InterPro" id="IPR052200">
    <property type="entry name" value="Protoporphyrinogen_IX_DH"/>
</dbReference>
<dbReference type="GO" id="GO:0070819">
    <property type="term" value="F:menaquinone-dependent protoporphyrinogen oxidase activity"/>
    <property type="evidence" value="ECO:0007669"/>
    <property type="project" value="TreeGrafter"/>
</dbReference>
<evidence type="ECO:0000313" key="2">
    <source>
        <dbReference type="EMBL" id="HIT94680.1"/>
    </source>
</evidence>
<dbReference type="PANTHER" id="PTHR38030">
    <property type="entry name" value="PROTOPORPHYRINOGEN IX DEHYDROGENASE [MENAQUINONE]"/>
    <property type="match status" value="1"/>
</dbReference>
<dbReference type="EMBL" id="DVLW01000159">
    <property type="protein sequence ID" value="HIT94680.1"/>
    <property type="molecule type" value="Genomic_DNA"/>
</dbReference>
<protein>
    <recommendedName>
        <fullName evidence="1">Flavodoxin domain-containing protein</fullName>
    </recommendedName>
</protein>
<dbReference type="InterPro" id="IPR026816">
    <property type="entry name" value="Flavodoxin_dom"/>
</dbReference>
<dbReference type="Pfam" id="PF12724">
    <property type="entry name" value="Flavodoxin_5"/>
    <property type="match status" value="1"/>
</dbReference>
<sequence length="177" mass="20018">MKGIIIYGTVYGSTKRYAQKLSQLTGWEVMSYDRVKSLSGYDAVVHLGGLYAGGIKGLKTTVKNLPDTAKLIVVTVGLADPDSPENCRNLQTALERQLPENILERTQSFHLRGAIDYEKLHLSHKMMMALLIRSIKAKPSEQWSDEDRMIVQTYNQKVDFVNFEGLRVITEAMRQIL</sequence>
<evidence type="ECO:0000313" key="3">
    <source>
        <dbReference type="Proteomes" id="UP000824160"/>
    </source>
</evidence>
<gene>
    <name evidence="2" type="ORF">IAC43_05805</name>
</gene>
<dbReference type="PANTHER" id="PTHR38030:SF2">
    <property type="entry name" value="PROTOPORPHYRINOGEN IX DEHYDROGENASE [QUINONE]"/>
    <property type="match status" value="1"/>
</dbReference>
<dbReference type="SUPFAM" id="SSF52218">
    <property type="entry name" value="Flavoproteins"/>
    <property type="match status" value="1"/>
</dbReference>
<dbReference type="AlphaFoldDB" id="A0A9D1H6K7"/>
<name>A0A9D1H6K7_9FIRM</name>
<dbReference type="InterPro" id="IPR029039">
    <property type="entry name" value="Flavoprotein-like_sf"/>
</dbReference>
<dbReference type="Proteomes" id="UP000824160">
    <property type="component" value="Unassembled WGS sequence"/>
</dbReference>
<reference evidence="2" key="1">
    <citation type="submission" date="2020-10" db="EMBL/GenBank/DDBJ databases">
        <authorList>
            <person name="Gilroy R."/>
        </authorList>
    </citation>
    <scope>NUCLEOTIDE SEQUENCE</scope>
    <source>
        <strain evidence="2">ChiBcec7-5410</strain>
    </source>
</reference>
<reference evidence="2" key="2">
    <citation type="journal article" date="2021" name="PeerJ">
        <title>Extensive microbial diversity within the chicken gut microbiome revealed by metagenomics and culture.</title>
        <authorList>
            <person name="Gilroy R."/>
            <person name="Ravi A."/>
            <person name="Getino M."/>
            <person name="Pursley I."/>
            <person name="Horton D.L."/>
            <person name="Alikhan N.F."/>
            <person name="Baker D."/>
            <person name="Gharbi K."/>
            <person name="Hall N."/>
            <person name="Watson M."/>
            <person name="Adriaenssens E.M."/>
            <person name="Foster-Nyarko E."/>
            <person name="Jarju S."/>
            <person name="Secka A."/>
            <person name="Antonio M."/>
            <person name="Oren A."/>
            <person name="Chaudhuri R.R."/>
            <person name="La Ragione R."/>
            <person name="Hildebrand F."/>
            <person name="Pallen M.J."/>
        </authorList>
    </citation>
    <scope>NUCLEOTIDE SEQUENCE</scope>
    <source>
        <strain evidence="2">ChiBcec7-5410</strain>
    </source>
</reference>